<keyword evidence="3" id="KW-1185">Reference proteome</keyword>
<evidence type="ECO:0000256" key="1">
    <source>
        <dbReference type="ARBA" id="ARBA00009502"/>
    </source>
</evidence>
<dbReference type="PANTHER" id="PTHR12448:SF0">
    <property type="entry name" value="ATP SYNTHASE SUBUNIT EPSILON, MITOCHONDRIAL"/>
    <property type="match status" value="1"/>
</dbReference>
<proteinExistence type="inferred from homology"/>
<sequence length="99" mass="11435">MASRATVPFWRAVGMTYITYSNICANLVGNCLKEPYKTEVLSPFLHLQQQHHRFREERKKGTKSLVVFASSPSSLPLSLSLKRLLRSFIYFSIVKDGRW</sequence>
<comment type="similarity">
    <text evidence="1">Belongs to the eukaryotic ATPase epsilon family.</text>
</comment>
<dbReference type="InterPro" id="IPR036742">
    <property type="entry name" value="ATP_synth_F1_esu_sf_mt"/>
</dbReference>
<evidence type="ECO:0000313" key="3">
    <source>
        <dbReference type="Proteomes" id="UP001472677"/>
    </source>
</evidence>
<name>A0ABR2EXI5_9ROSI</name>
<dbReference type="Gene3D" id="1.10.1620.20">
    <property type="entry name" value="ATP synthase, F1 complex, epsilon subunit superfamily, mitochondrial"/>
    <property type="match status" value="1"/>
</dbReference>
<protein>
    <submittedName>
        <fullName evidence="2">Uncharacterized protein</fullName>
    </submittedName>
</protein>
<dbReference type="CDD" id="cd12153">
    <property type="entry name" value="F1-ATPase_epsilon"/>
    <property type="match status" value="1"/>
</dbReference>
<gene>
    <name evidence="2" type="ORF">V6N12_059684</name>
</gene>
<dbReference type="InterPro" id="IPR006721">
    <property type="entry name" value="ATP_synth_F1_esu_mt"/>
</dbReference>
<accession>A0ABR2EXI5</accession>
<organism evidence="2 3">
    <name type="scientific">Hibiscus sabdariffa</name>
    <name type="common">roselle</name>
    <dbReference type="NCBI Taxonomy" id="183260"/>
    <lineage>
        <taxon>Eukaryota</taxon>
        <taxon>Viridiplantae</taxon>
        <taxon>Streptophyta</taxon>
        <taxon>Embryophyta</taxon>
        <taxon>Tracheophyta</taxon>
        <taxon>Spermatophyta</taxon>
        <taxon>Magnoliopsida</taxon>
        <taxon>eudicotyledons</taxon>
        <taxon>Gunneridae</taxon>
        <taxon>Pentapetalae</taxon>
        <taxon>rosids</taxon>
        <taxon>malvids</taxon>
        <taxon>Malvales</taxon>
        <taxon>Malvaceae</taxon>
        <taxon>Malvoideae</taxon>
        <taxon>Hibiscus</taxon>
    </lineage>
</organism>
<evidence type="ECO:0000313" key="2">
    <source>
        <dbReference type="EMBL" id="KAK8566149.1"/>
    </source>
</evidence>
<dbReference type="Proteomes" id="UP001472677">
    <property type="component" value="Unassembled WGS sequence"/>
</dbReference>
<dbReference type="EMBL" id="JBBPBM010000010">
    <property type="protein sequence ID" value="KAK8566149.1"/>
    <property type="molecule type" value="Genomic_DNA"/>
</dbReference>
<reference evidence="2 3" key="1">
    <citation type="journal article" date="2024" name="G3 (Bethesda)">
        <title>Genome assembly of Hibiscus sabdariffa L. provides insights into metabolisms of medicinal natural products.</title>
        <authorList>
            <person name="Kim T."/>
        </authorList>
    </citation>
    <scope>NUCLEOTIDE SEQUENCE [LARGE SCALE GENOMIC DNA]</scope>
    <source>
        <strain evidence="2">TK-2024</strain>
        <tissue evidence="2">Old leaves</tissue>
    </source>
</reference>
<dbReference type="SUPFAM" id="SSF48690">
    <property type="entry name" value="Epsilon subunit of mitochondrial F1F0-ATP synthase"/>
    <property type="match status" value="1"/>
</dbReference>
<comment type="caution">
    <text evidence="2">The sequence shown here is derived from an EMBL/GenBank/DDBJ whole genome shotgun (WGS) entry which is preliminary data.</text>
</comment>
<dbReference type="Pfam" id="PF04627">
    <property type="entry name" value="ATP-synt_Eps"/>
    <property type="match status" value="1"/>
</dbReference>
<dbReference type="PANTHER" id="PTHR12448">
    <property type="entry name" value="ATP SYNTHASE EPSILON CHAIN, MITOCHONDRIAL"/>
    <property type="match status" value="1"/>
</dbReference>